<gene>
    <name evidence="1" type="ORF">RSOLAG1IB_08307</name>
</gene>
<proteinExistence type="predicted"/>
<evidence type="ECO:0000313" key="2">
    <source>
        <dbReference type="Proteomes" id="UP000059188"/>
    </source>
</evidence>
<keyword evidence="2" id="KW-1185">Reference proteome</keyword>
<dbReference type="Proteomes" id="UP000059188">
    <property type="component" value="Unassembled WGS sequence"/>
</dbReference>
<reference evidence="1 2" key="1">
    <citation type="submission" date="2014-11" db="EMBL/GenBank/DDBJ databases">
        <authorList>
            <person name="Wibberg Daniel"/>
        </authorList>
    </citation>
    <scope>NUCLEOTIDE SEQUENCE [LARGE SCALE GENOMIC DNA]</scope>
    <source>
        <strain evidence="1">Rhizoctonia solani AG1-IB 7/3/14</strain>
    </source>
</reference>
<accession>A0A0B7FJK2</accession>
<protein>
    <submittedName>
        <fullName evidence="1">Uncharacterized protein</fullName>
    </submittedName>
</protein>
<evidence type="ECO:0000313" key="1">
    <source>
        <dbReference type="EMBL" id="CEL57054.1"/>
    </source>
</evidence>
<dbReference type="EMBL" id="LN679126">
    <property type="protein sequence ID" value="CEL57054.1"/>
    <property type="molecule type" value="Genomic_DNA"/>
</dbReference>
<name>A0A0B7FJK2_THACB</name>
<sequence length="77" mass="8434">MRHDAGVTSRLKEIYRANVEELNVPVANPGDEPLNLSQSFGSPNMPSKILPPSTTSLQTSSPLAVQTVLDIETRLFR</sequence>
<organism evidence="1 2">
    <name type="scientific">Thanatephorus cucumeris (strain AG1-IB / isolate 7/3/14)</name>
    <name type="common">Lettuce bottom rot fungus</name>
    <name type="synonym">Rhizoctonia solani</name>
    <dbReference type="NCBI Taxonomy" id="1108050"/>
    <lineage>
        <taxon>Eukaryota</taxon>
        <taxon>Fungi</taxon>
        <taxon>Dikarya</taxon>
        <taxon>Basidiomycota</taxon>
        <taxon>Agaricomycotina</taxon>
        <taxon>Agaricomycetes</taxon>
        <taxon>Cantharellales</taxon>
        <taxon>Ceratobasidiaceae</taxon>
        <taxon>Rhizoctonia</taxon>
        <taxon>Rhizoctonia solani AG-1</taxon>
    </lineage>
</organism>
<dbReference type="AlphaFoldDB" id="A0A0B7FJK2"/>